<reference evidence="3 4" key="1">
    <citation type="journal article" date="2015" name="Antonie Van Leeuwenhoek">
        <title>Oricola cellulosilytica gen. nov., sp. nov., a cellulose-degrading bacterium of the family Phyllobacteriaceae isolated from surface seashore water, and emended descriptions of Mesorhizobium loti and Phyllobacterium myrsinacearum.</title>
        <authorList>
            <person name="Hameed A."/>
            <person name="Shahina M."/>
            <person name="Lai W.A."/>
            <person name="Lin S.Y."/>
            <person name="Young L.S."/>
            <person name="Liu Y.C."/>
            <person name="Hsu Y.H."/>
            <person name="Young C.C."/>
        </authorList>
    </citation>
    <scope>NUCLEOTIDE SEQUENCE [LARGE SCALE GENOMIC DNA]</scope>
    <source>
        <strain evidence="3 4">KCTC 52183</strain>
    </source>
</reference>
<feature type="binding site" evidence="2">
    <location>
        <position position="64"/>
    </location>
    <ligand>
        <name>substrate</name>
    </ligand>
</feature>
<dbReference type="CDD" id="cd07067">
    <property type="entry name" value="HP_PGM_like"/>
    <property type="match status" value="1"/>
</dbReference>
<comment type="caution">
    <text evidence="3">The sequence shown here is derived from an EMBL/GenBank/DDBJ whole genome shotgun (WGS) entry which is preliminary data.</text>
</comment>
<accession>A0A4R0P8Q3</accession>
<dbReference type="SMART" id="SM00855">
    <property type="entry name" value="PGAM"/>
    <property type="match status" value="1"/>
</dbReference>
<dbReference type="PANTHER" id="PTHR48100">
    <property type="entry name" value="BROAD-SPECIFICITY PHOSPHATASE YOR283W-RELATED"/>
    <property type="match status" value="1"/>
</dbReference>
<gene>
    <name evidence="3" type="ORF">E0D97_13310</name>
</gene>
<dbReference type="Pfam" id="PF00300">
    <property type="entry name" value="His_Phos_1"/>
    <property type="match status" value="1"/>
</dbReference>
<feature type="active site" description="Tele-phosphohistidine intermediate" evidence="1">
    <location>
        <position position="11"/>
    </location>
</feature>
<evidence type="ECO:0000256" key="1">
    <source>
        <dbReference type="PIRSR" id="PIRSR613078-1"/>
    </source>
</evidence>
<dbReference type="GO" id="GO:0016791">
    <property type="term" value="F:phosphatase activity"/>
    <property type="evidence" value="ECO:0007669"/>
    <property type="project" value="TreeGrafter"/>
</dbReference>
<dbReference type="PIRSF" id="PIRSF000709">
    <property type="entry name" value="6PFK_2-Ptase"/>
    <property type="match status" value="1"/>
</dbReference>
<protein>
    <submittedName>
        <fullName evidence="3">Histidine phosphatase family protein</fullName>
    </submittedName>
</protein>
<organism evidence="3 4">
    <name type="scientific">Oricola cellulosilytica</name>
    <dbReference type="NCBI Taxonomy" id="1429082"/>
    <lineage>
        <taxon>Bacteria</taxon>
        <taxon>Pseudomonadati</taxon>
        <taxon>Pseudomonadota</taxon>
        <taxon>Alphaproteobacteria</taxon>
        <taxon>Hyphomicrobiales</taxon>
        <taxon>Ahrensiaceae</taxon>
        <taxon>Oricola</taxon>
    </lineage>
</organism>
<dbReference type="PANTHER" id="PTHR48100:SF59">
    <property type="entry name" value="ADENOSYLCOBALAMIN_ALPHA-RIBAZOLE PHOSPHATASE"/>
    <property type="match status" value="1"/>
</dbReference>
<dbReference type="InterPro" id="IPR050275">
    <property type="entry name" value="PGM_Phosphatase"/>
</dbReference>
<dbReference type="RefSeq" id="WP_131569714.1">
    <property type="nucleotide sequence ID" value="NZ_JAINFK010000006.1"/>
</dbReference>
<proteinExistence type="predicted"/>
<dbReference type="Proteomes" id="UP000291301">
    <property type="component" value="Unassembled WGS sequence"/>
</dbReference>
<evidence type="ECO:0000313" key="3">
    <source>
        <dbReference type="EMBL" id="TCD13452.1"/>
    </source>
</evidence>
<dbReference type="EMBL" id="SJST01000005">
    <property type="protein sequence ID" value="TCD13452.1"/>
    <property type="molecule type" value="Genomic_DNA"/>
</dbReference>
<feature type="binding site" evidence="2">
    <location>
        <begin position="10"/>
        <end position="17"/>
    </location>
    <ligand>
        <name>substrate</name>
    </ligand>
</feature>
<dbReference type="OrthoDB" id="9781415at2"/>
<dbReference type="AlphaFoldDB" id="A0A4R0P8Q3"/>
<evidence type="ECO:0000313" key="4">
    <source>
        <dbReference type="Proteomes" id="UP000291301"/>
    </source>
</evidence>
<dbReference type="InterPro" id="IPR013078">
    <property type="entry name" value="His_Pase_superF_clade-1"/>
</dbReference>
<feature type="active site" description="Proton donor/acceptor" evidence="1">
    <location>
        <position position="91"/>
    </location>
</feature>
<keyword evidence="4" id="KW-1185">Reference proteome</keyword>
<sequence>MARSPFYMIRHGETDWNREGRYQGTVDIPLNARGHRQAERNGALLASLTPSPLHWRFISSPLGRARHTMEIIRSELGLPPDDYLIDQRLIEITFGKWEQKCLADLKISEPQEVARREQNKWVHVPPGGESYADAAARMATFFDELAEPSVIVCHGGIIRATRFILEDLDGHRIASEPVPQDKVYAFDGSLAKWIA</sequence>
<dbReference type="InterPro" id="IPR029033">
    <property type="entry name" value="His_PPase_superfam"/>
</dbReference>
<dbReference type="Gene3D" id="3.40.50.1240">
    <property type="entry name" value="Phosphoglycerate mutase-like"/>
    <property type="match status" value="1"/>
</dbReference>
<evidence type="ECO:0000256" key="2">
    <source>
        <dbReference type="PIRSR" id="PIRSR613078-2"/>
    </source>
</evidence>
<dbReference type="PROSITE" id="PS00175">
    <property type="entry name" value="PG_MUTASE"/>
    <property type="match status" value="1"/>
</dbReference>
<dbReference type="SUPFAM" id="SSF53254">
    <property type="entry name" value="Phosphoglycerate mutase-like"/>
    <property type="match status" value="1"/>
</dbReference>
<dbReference type="InterPro" id="IPR001345">
    <property type="entry name" value="PG/BPGM_mutase_AS"/>
</dbReference>
<dbReference type="GO" id="GO:0005737">
    <property type="term" value="C:cytoplasm"/>
    <property type="evidence" value="ECO:0007669"/>
    <property type="project" value="TreeGrafter"/>
</dbReference>
<name>A0A4R0P8Q3_9HYPH</name>